<evidence type="ECO:0000256" key="2">
    <source>
        <dbReference type="SAM" id="Phobius"/>
    </source>
</evidence>
<accession>A0AAE0BWT8</accession>
<proteinExistence type="predicted"/>
<evidence type="ECO:0000313" key="5">
    <source>
        <dbReference type="EMBL" id="KAK3289903.1"/>
    </source>
</evidence>
<name>A0AAE0BWT8_9CHLO</name>
<dbReference type="Proteomes" id="UP001190700">
    <property type="component" value="Unassembled WGS sequence"/>
</dbReference>
<keyword evidence="2" id="KW-0472">Membrane</keyword>
<feature type="transmembrane region" description="Helical" evidence="2">
    <location>
        <begin position="120"/>
        <end position="139"/>
    </location>
</feature>
<evidence type="ECO:0000256" key="1">
    <source>
        <dbReference type="SAM" id="MobiDB-lite"/>
    </source>
</evidence>
<dbReference type="EMBL" id="LGRX02005957">
    <property type="protein sequence ID" value="KAK3277701.1"/>
    <property type="molecule type" value="Genomic_DNA"/>
</dbReference>
<evidence type="ECO:0000313" key="6">
    <source>
        <dbReference type="Proteomes" id="UP001190700"/>
    </source>
</evidence>
<feature type="compositionally biased region" description="Basic residues" evidence="1">
    <location>
        <begin position="193"/>
        <end position="203"/>
    </location>
</feature>
<protein>
    <submittedName>
        <fullName evidence="3">Uncharacterized protein</fullName>
    </submittedName>
</protein>
<feature type="region of interest" description="Disordered" evidence="1">
    <location>
        <begin position="193"/>
        <end position="213"/>
    </location>
</feature>
<gene>
    <name evidence="4" type="ORF">CYMTET_14284</name>
    <name evidence="5" type="ORF">CYMTET_2698</name>
    <name evidence="3" type="ORF">CYMTET_47148</name>
</gene>
<evidence type="ECO:0000313" key="4">
    <source>
        <dbReference type="EMBL" id="KAK3277701.1"/>
    </source>
</evidence>
<dbReference type="AlphaFoldDB" id="A0AAE0BWT8"/>
<keyword evidence="2" id="KW-1133">Transmembrane helix</keyword>
<comment type="caution">
    <text evidence="3">The sequence shown here is derived from an EMBL/GenBank/DDBJ whole genome shotgun (WGS) entry which is preliminary data.</text>
</comment>
<sequence>MSGFASAATTRGALRRAVYVLGCLSCLLQVYNLFARKRREAEARSEEARLLAEAICINVDGTVREWTSTDLVDCGKIRSLITNENAWLELFEETLNEYARSQAECIAAAVRRFAEGTRPYVTLISLFVVIATLTFALLVRVTGDVVATRRGSFMIAGGDGDGDADHVFRGTPSAATTTDLIDSIAILPYHHDRRRQPHRRASHSSHPLIFTST</sequence>
<reference evidence="3" key="2">
    <citation type="submission" date="2023-06" db="EMBL/GenBank/DDBJ databases">
        <title>Long-read-based genome assembly of the green algal bacterivore Cymbomonas tetramitiformis.</title>
        <authorList>
            <person name="Gyaltshen Y."/>
            <person name="Rozenberg A."/>
            <person name="Paasch A."/>
            <person name="Burns J.A."/>
            <person name="Warring S."/>
            <person name="Larson R."/>
            <person name="Maurer-Alcala X."/>
            <person name="Dacks J."/>
            <person name="Kim E."/>
        </authorList>
    </citation>
    <scope>NUCLEOTIDE SEQUENCE</scope>
    <source>
        <strain evidence="3">PLY_AMNH</strain>
    </source>
</reference>
<keyword evidence="6" id="KW-1185">Reference proteome</keyword>
<organism evidence="3 6">
    <name type="scientific">Cymbomonas tetramitiformis</name>
    <dbReference type="NCBI Taxonomy" id="36881"/>
    <lineage>
        <taxon>Eukaryota</taxon>
        <taxon>Viridiplantae</taxon>
        <taxon>Chlorophyta</taxon>
        <taxon>Pyramimonadophyceae</taxon>
        <taxon>Pyramimonadales</taxon>
        <taxon>Pyramimonadaceae</taxon>
        <taxon>Cymbomonas</taxon>
    </lineage>
</organism>
<keyword evidence="2" id="KW-0812">Transmembrane</keyword>
<feature type="transmembrane region" description="Helical" evidence="2">
    <location>
        <begin position="17"/>
        <end position="34"/>
    </location>
</feature>
<dbReference type="EMBL" id="LGRX02000010">
    <property type="protein sequence ID" value="KAK3289903.1"/>
    <property type="molecule type" value="Genomic_DNA"/>
</dbReference>
<dbReference type="EMBL" id="LGRX02033075">
    <property type="protein sequence ID" value="KAK3243192.1"/>
    <property type="molecule type" value="Genomic_DNA"/>
</dbReference>
<reference evidence="3 6" key="1">
    <citation type="journal article" date="2015" name="Genome Biol. Evol.">
        <title>Comparative Genomics of a Bacterivorous Green Alga Reveals Evolutionary Causalities and Consequences of Phago-Mixotrophic Mode of Nutrition.</title>
        <authorList>
            <person name="Burns J.A."/>
            <person name="Paasch A."/>
            <person name="Narechania A."/>
            <person name="Kim E."/>
        </authorList>
    </citation>
    <scope>NUCLEOTIDE SEQUENCE [LARGE SCALE GENOMIC DNA]</scope>
    <source>
        <strain evidence="3">PLY_AMNH</strain>
    </source>
</reference>
<evidence type="ECO:0000313" key="3">
    <source>
        <dbReference type="EMBL" id="KAK3243192.1"/>
    </source>
</evidence>